<evidence type="ECO:0000256" key="2">
    <source>
        <dbReference type="SAM" id="MobiDB-lite"/>
    </source>
</evidence>
<dbReference type="InterPro" id="IPR022742">
    <property type="entry name" value="Hydrolase_4"/>
</dbReference>
<accession>A0A4P6FDN3</accession>
<feature type="domain" description="Serine aminopeptidase S33" evidence="3">
    <location>
        <begin position="92"/>
        <end position="292"/>
    </location>
</feature>
<dbReference type="AlphaFoldDB" id="A0A4P6FDN3"/>
<dbReference type="GO" id="GO:0006508">
    <property type="term" value="P:proteolysis"/>
    <property type="evidence" value="ECO:0007669"/>
    <property type="project" value="InterPro"/>
</dbReference>
<dbReference type="PROSITE" id="PS00708">
    <property type="entry name" value="PRO_ENDOPEP_SER"/>
    <property type="match status" value="1"/>
</dbReference>
<dbReference type="Gene3D" id="3.40.50.1820">
    <property type="entry name" value="alpha/beta hydrolase"/>
    <property type="match status" value="1"/>
</dbReference>
<proteinExistence type="predicted"/>
<dbReference type="InterPro" id="IPR002471">
    <property type="entry name" value="Pept_S9_AS"/>
</dbReference>
<keyword evidence="5" id="KW-1185">Reference proteome</keyword>
<evidence type="ECO:0000259" key="3">
    <source>
        <dbReference type="Pfam" id="PF12146"/>
    </source>
</evidence>
<feature type="region of interest" description="Disordered" evidence="2">
    <location>
        <begin position="1"/>
        <end position="35"/>
    </location>
</feature>
<gene>
    <name evidence="4" type="ORF">ET471_05500</name>
</gene>
<dbReference type="EMBL" id="CP035493">
    <property type="protein sequence ID" value="QAY71747.1"/>
    <property type="molecule type" value="Genomic_DNA"/>
</dbReference>
<dbReference type="InterPro" id="IPR029058">
    <property type="entry name" value="AB_hydrolase_fold"/>
</dbReference>
<dbReference type="KEGG" id="xya:ET471_05500"/>
<evidence type="ECO:0000313" key="4">
    <source>
        <dbReference type="EMBL" id="QAY71747.1"/>
    </source>
</evidence>
<evidence type="ECO:0000256" key="1">
    <source>
        <dbReference type="ARBA" id="ARBA00022801"/>
    </source>
</evidence>
<dbReference type="Proteomes" id="UP000292118">
    <property type="component" value="Chromosome"/>
</dbReference>
<dbReference type="GO" id="GO:0004252">
    <property type="term" value="F:serine-type endopeptidase activity"/>
    <property type="evidence" value="ECO:0007669"/>
    <property type="project" value="InterPro"/>
</dbReference>
<name>A0A4P6FDN3_9MICO</name>
<dbReference type="Pfam" id="PF12146">
    <property type="entry name" value="Hydrolase_4"/>
    <property type="match status" value="1"/>
</dbReference>
<keyword evidence="1 4" id="KW-0378">Hydrolase</keyword>
<organism evidence="4 5">
    <name type="scientific">Xylanimonas protaetiae</name>
    <dbReference type="NCBI Taxonomy" id="2509457"/>
    <lineage>
        <taxon>Bacteria</taxon>
        <taxon>Bacillati</taxon>
        <taxon>Actinomycetota</taxon>
        <taxon>Actinomycetes</taxon>
        <taxon>Micrococcales</taxon>
        <taxon>Promicromonosporaceae</taxon>
        <taxon>Xylanimonas</taxon>
    </lineage>
</organism>
<reference evidence="4 5" key="1">
    <citation type="submission" date="2019-01" db="EMBL/GenBank/DDBJ databases">
        <title>Genome sequencing of strain FW10M-9.</title>
        <authorList>
            <person name="Heo J."/>
            <person name="Kim S.-J."/>
            <person name="Kim J.-S."/>
            <person name="Hong S.-B."/>
            <person name="Kwon S.-W."/>
        </authorList>
    </citation>
    <scope>NUCLEOTIDE SEQUENCE [LARGE SCALE GENOMIC DNA]</scope>
    <source>
        <strain evidence="4 5">FW10M-9</strain>
    </source>
</reference>
<dbReference type="SUPFAM" id="SSF53474">
    <property type="entry name" value="alpha/beta-Hydrolases"/>
    <property type="match status" value="1"/>
</dbReference>
<sequence length="382" mass="43001">MPGPRGGRCRTGGRRTRDDPAHPPTRTPSARPDQHVVTVRRVTATDSTWEPDVLPGFERLTLPLAPDDEGDVVATLVRRERRGESDAGVDLLYVHGWIDYFHQVHVADFWEALGVRFHALDLRKYGRSLREGQTPGFVTDLRTYDEDLAAALEAMGHGDGAARRRLVLMGHSTGGLIVALWTDRHPGRAAALVLNAPWLEFQTRYLGRRVLEGPVRAQAAVAPRSHLVNLDQGFYARSISRRFEGEWDYDEAWRPDLGWRATPAWLAAVFSGHDAVARGLHIDVPILVLLSARSVPPVRWSEDLRHADSVLDVPGIMRRVPNLGSLVTLARFEGALHDVTLSEKPVREQVFRELSRWFRGYVAPPAPVPAAPRRPWWRRWFA</sequence>
<protein>
    <submittedName>
        <fullName evidence="4">Alpha/beta hydrolase</fullName>
    </submittedName>
</protein>
<dbReference type="OrthoDB" id="9801217at2"/>
<evidence type="ECO:0000313" key="5">
    <source>
        <dbReference type="Proteomes" id="UP000292118"/>
    </source>
</evidence>